<dbReference type="Gene3D" id="1.10.601.10">
    <property type="entry name" value="RNA Polymerase Primary Sigma Factor"/>
    <property type="match status" value="1"/>
</dbReference>
<evidence type="ECO:0000313" key="9">
    <source>
        <dbReference type="EMBL" id="MBS7823792.1"/>
    </source>
</evidence>
<evidence type="ECO:0000256" key="2">
    <source>
        <dbReference type="ARBA" id="ARBA00023082"/>
    </source>
</evidence>
<evidence type="ECO:0000259" key="7">
    <source>
        <dbReference type="Pfam" id="PF04542"/>
    </source>
</evidence>
<evidence type="ECO:0000256" key="4">
    <source>
        <dbReference type="ARBA" id="ARBA00023163"/>
    </source>
</evidence>
<keyword evidence="3" id="KW-0238">DNA-binding</keyword>
<dbReference type="PANTHER" id="PTHR30603:SF47">
    <property type="entry name" value="RNA POLYMERASE SIGMA FACTOR SIGD, CHLOROPLASTIC"/>
    <property type="match status" value="1"/>
</dbReference>
<dbReference type="NCBIfam" id="TIGR02937">
    <property type="entry name" value="sigma70-ECF"/>
    <property type="match status" value="1"/>
</dbReference>
<sequence>MNKEGLLGEWDQESVEGSDLIRDKDEFTNIVTNHDKHSNIDISDSLSMYFSDLSSRTLLTADEEKALAHRIKAGDQAARQEMIESNLRLVIAIAKRYANRDIPLSDLIAEGNMGLMQAVEKFDPEMNYRFSTYAVWWIRHAIERDIMNTGRAVRLPIHLHKAINRILKIQRDLGKTLNREPTYAEIAQVAQKSVKEVEDLLIENEMILSLDMEVNDEQGSLLDMLSSDHRSDDALGMMEEDCLMSALETGLTHLDEMSRRVIIERFGLDDDVPKTYAEVGELLGTTSEKVRRIQMKALKEIREYLVD</sequence>
<protein>
    <submittedName>
        <fullName evidence="9">Sigma-70 family RNA polymerase sigma factor</fullName>
    </submittedName>
</protein>
<dbReference type="AlphaFoldDB" id="A0A162TX88"/>
<dbReference type="Proteomes" id="UP000680020">
    <property type="component" value="Unassembled WGS sequence"/>
</dbReference>
<dbReference type="PANTHER" id="PTHR30603">
    <property type="entry name" value="RNA POLYMERASE SIGMA FACTOR RPO"/>
    <property type="match status" value="1"/>
</dbReference>
<dbReference type="SUPFAM" id="SSF88659">
    <property type="entry name" value="Sigma3 and sigma4 domains of RNA polymerase sigma factors"/>
    <property type="match status" value="2"/>
</dbReference>
<dbReference type="RefSeq" id="WP_008314771.1">
    <property type="nucleotide sequence ID" value="NZ_CP115969.1"/>
</dbReference>
<dbReference type="InterPro" id="IPR013324">
    <property type="entry name" value="RNA_pol_sigma_r3/r4-like"/>
</dbReference>
<dbReference type="SUPFAM" id="SSF88946">
    <property type="entry name" value="Sigma2 domain of RNA polymerase sigma factors"/>
    <property type="match status" value="1"/>
</dbReference>
<dbReference type="InterPro" id="IPR007630">
    <property type="entry name" value="RNA_pol_sigma70_r4"/>
</dbReference>
<dbReference type="InterPro" id="IPR007624">
    <property type="entry name" value="RNA_pol_sigma70_r3"/>
</dbReference>
<dbReference type="GeneID" id="58263171"/>
<feature type="domain" description="RNA polymerase sigma-70 region 3" evidence="6">
    <location>
        <begin position="162"/>
        <end position="229"/>
    </location>
</feature>
<evidence type="ECO:0000256" key="3">
    <source>
        <dbReference type="ARBA" id="ARBA00023125"/>
    </source>
</evidence>
<dbReference type="Pfam" id="PF04542">
    <property type="entry name" value="Sigma70_r2"/>
    <property type="match status" value="1"/>
</dbReference>
<gene>
    <name evidence="9" type="ORF">J7561_01080</name>
</gene>
<dbReference type="InterPro" id="IPR013325">
    <property type="entry name" value="RNA_pol_sigma_r2"/>
</dbReference>
<dbReference type="Pfam" id="PF00140">
    <property type="entry name" value="Sigma70_r1_2"/>
    <property type="match status" value="1"/>
</dbReference>
<feature type="domain" description="RNA polymerase sigma-70 region 1.2" evidence="5">
    <location>
        <begin position="44"/>
        <end position="77"/>
    </location>
</feature>
<dbReference type="InterPro" id="IPR009042">
    <property type="entry name" value="RNA_pol_sigma70_r1_2"/>
</dbReference>
<dbReference type="Pfam" id="PF04539">
    <property type="entry name" value="Sigma70_r3"/>
    <property type="match status" value="1"/>
</dbReference>
<evidence type="ECO:0000256" key="1">
    <source>
        <dbReference type="ARBA" id="ARBA00023015"/>
    </source>
</evidence>
<dbReference type="EMBL" id="JAGIBU010000001">
    <property type="protein sequence ID" value="MBS7823792.1"/>
    <property type="molecule type" value="Genomic_DNA"/>
</dbReference>
<keyword evidence="4" id="KW-0804">Transcription</keyword>
<dbReference type="CDD" id="cd06171">
    <property type="entry name" value="Sigma70_r4"/>
    <property type="match status" value="1"/>
</dbReference>
<dbReference type="GO" id="GO:0006352">
    <property type="term" value="P:DNA-templated transcription initiation"/>
    <property type="evidence" value="ECO:0007669"/>
    <property type="project" value="InterPro"/>
</dbReference>
<comment type="caution">
    <text evidence="9">The sequence shown here is derived from an EMBL/GenBank/DDBJ whole genome shotgun (WGS) entry which is preliminary data.</text>
</comment>
<dbReference type="InterPro" id="IPR014284">
    <property type="entry name" value="RNA_pol_sigma-70_dom"/>
</dbReference>
<organism evidence="9 10">
    <name type="scientific">Wohlfahrtiimonas chitiniclastica</name>
    <dbReference type="NCBI Taxonomy" id="400946"/>
    <lineage>
        <taxon>Bacteria</taxon>
        <taxon>Pseudomonadati</taxon>
        <taxon>Pseudomonadota</taxon>
        <taxon>Gammaproteobacteria</taxon>
        <taxon>Cardiobacteriales</taxon>
        <taxon>Ignatzschineriaceae</taxon>
        <taxon>Wohlfahrtiimonas</taxon>
    </lineage>
</organism>
<dbReference type="InterPro" id="IPR050239">
    <property type="entry name" value="Sigma-70_RNA_pol_init_factors"/>
</dbReference>
<accession>A0A162TX88</accession>
<proteinExistence type="predicted"/>
<keyword evidence="1" id="KW-0805">Transcription regulation</keyword>
<evidence type="ECO:0000259" key="8">
    <source>
        <dbReference type="Pfam" id="PF04545"/>
    </source>
</evidence>
<dbReference type="GO" id="GO:0003677">
    <property type="term" value="F:DNA binding"/>
    <property type="evidence" value="ECO:0007669"/>
    <property type="project" value="UniProtKB-KW"/>
</dbReference>
<evidence type="ECO:0000313" key="10">
    <source>
        <dbReference type="Proteomes" id="UP000680020"/>
    </source>
</evidence>
<dbReference type="PRINTS" id="PR00046">
    <property type="entry name" value="SIGMA70FCT"/>
</dbReference>
<dbReference type="GO" id="GO:0016987">
    <property type="term" value="F:sigma factor activity"/>
    <property type="evidence" value="ECO:0007669"/>
    <property type="project" value="UniProtKB-KW"/>
</dbReference>
<feature type="domain" description="RNA polymerase sigma-70 region 2" evidence="7">
    <location>
        <begin position="82"/>
        <end position="147"/>
    </location>
</feature>
<feature type="domain" description="RNA polymerase sigma-70 region 4" evidence="8">
    <location>
        <begin position="251"/>
        <end position="303"/>
    </location>
</feature>
<name>A0A162TX88_9GAMM</name>
<dbReference type="InterPro" id="IPR007627">
    <property type="entry name" value="RNA_pol_sigma70_r2"/>
</dbReference>
<keyword evidence="2" id="KW-0731">Sigma factor</keyword>
<dbReference type="InterPro" id="IPR000943">
    <property type="entry name" value="RNA_pol_sigma70"/>
</dbReference>
<evidence type="ECO:0000259" key="5">
    <source>
        <dbReference type="Pfam" id="PF00140"/>
    </source>
</evidence>
<dbReference type="Pfam" id="PF04545">
    <property type="entry name" value="Sigma70_r4"/>
    <property type="match status" value="1"/>
</dbReference>
<dbReference type="Gene3D" id="1.10.10.10">
    <property type="entry name" value="Winged helix-like DNA-binding domain superfamily/Winged helix DNA-binding domain"/>
    <property type="match status" value="2"/>
</dbReference>
<reference evidence="9" key="1">
    <citation type="submission" date="2021-03" db="EMBL/GenBank/DDBJ databases">
        <title>Identification and antibiotic profiling of Wohlfahrtiimonas chitiniclastica, an underestimated human pathogen.</title>
        <authorList>
            <person name="Kopf A."/>
            <person name="Bunk B."/>
            <person name="Coldewey S."/>
            <person name="Gunzer F."/>
            <person name="Riedel T."/>
            <person name="Schroettner P."/>
        </authorList>
    </citation>
    <scope>NUCLEOTIDE SEQUENCE</scope>
    <source>
        <strain evidence="9">DSM 100917</strain>
    </source>
</reference>
<evidence type="ECO:0000259" key="6">
    <source>
        <dbReference type="Pfam" id="PF04539"/>
    </source>
</evidence>
<dbReference type="InterPro" id="IPR036388">
    <property type="entry name" value="WH-like_DNA-bd_sf"/>
</dbReference>